<keyword evidence="8 11" id="KW-0472">Membrane</keyword>
<dbReference type="PANTHER" id="PTHR43562">
    <property type="entry name" value="NAPA-TYPE SODIUM/HYDROGEN ANTIPORTER"/>
    <property type="match status" value="1"/>
</dbReference>
<dbReference type="AlphaFoldDB" id="A0A2K3QN59"/>
<evidence type="ECO:0000256" key="2">
    <source>
        <dbReference type="ARBA" id="ARBA00022448"/>
    </source>
</evidence>
<feature type="compositionally biased region" description="Low complexity" evidence="10">
    <location>
        <begin position="300"/>
        <end position="320"/>
    </location>
</feature>
<evidence type="ECO:0000256" key="1">
    <source>
        <dbReference type="ARBA" id="ARBA00004141"/>
    </source>
</evidence>
<dbReference type="EMBL" id="NRSZ01000181">
    <property type="protein sequence ID" value="PNY28964.1"/>
    <property type="molecule type" value="Genomic_DNA"/>
</dbReference>
<feature type="transmembrane region" description="Helical" evidence="11">
    <location>
        <begin position="42"/>
        <end position="60"/>
    </location>
</feature>
<dbReference type="GO" id="GO:0015297">
    <property type="term" value="F:antiporter activity"/>
    <property type="evidence" value="ECO:0007669"/>
    <property type="project" value="UniProtKB-KW"/>
</dbReference>
<dbReference type="Gene3D" id="1.20.1530.20">
    <property type="match status" value="3"/>
</dbReference>
<feature type="domain" description="Cation/H+ exchanger transmembrane" evidence="12">
    <location>
        <begin position="47"/>
        <end position="287"/>
    </location>
</feature>
<dbReference type="PANTHER" id="PTHR43562:SF3">
    <property type="entry name" value="SODIUM ION_PROTON EXCHANGER (EUROFUNG)"/>
    <property type="match status" value="1"/>
</dbReference>
<keyword evidence="3" id="KW-0050">Antiport</keyword>
<feature type="transmembrane region" description="Helical" evidence="11">
    <location>
        <begin position="533"/>
        <end position="556"/>
    </location>
</feature>
<feature type="transmembrane region" description="Helical" evidence="11">
    <location>
        <begin position="242"/>
        <end position="261"/>
    </location>
</feature>
<feature type="transmembrane region" description="Helical" evidence="11">
    <location>
        <begin position="199"/>
        <end position="221"/>
    </location>
</feature>
<dbReference type="STRING" id="45235.A0A2K3QN59"/>
<keyword evidence="14" id="KW-1185">Reference proteome</keyword>
<proteinExistence type="predicted"/>
<evidence type="ECO:0000256" key="6">
    <source>
        <dbReference type="ARBA" id="ARBA00023053"/>
    </source>
</evidence>
<accession>A0A2K3QN59</accession>
<comment type="subcellular location">
    <subcellularLocation>
        <location evidence="1">Membrane</location>
        <topology evidence="1">Multi-pass membrane protein</topology>
    </subcellularLocation>
</comment>
<sequence>MQQHRPSGWPALAYREPSIINILIHASFLLASNVLNHVLNSLLYCGLVGQILVGVAWGIPGGNILPREVESTMVQLGYIGLILIVFQGGLSTDFRPLKAHIFLSTGVAVTGIGVPIALSFILEPLMGISKLQCFTAGAALCSTSLGTTFTVLRSSGLTGSRLGVVLVSAAMLDDVVGLVVVQVVTNLGAADASISATMILRPVLVSLAFAALTPVVCLFLIKPMTVALNNHRRRHLGGRSNKMLRGSGAALAAHTLFLLGMVTASSYAGTSNLFAAYIAGAVISWWDVELPHDAPPERPAQQGAAATSSASASDSTDVGSPCSSSGQAVYRHYYEPVVQRLLQPFFFGSIGFSIPVTKMFSGAVVWKGTVYAVLMCLGKLACGAWLIRFPGVITAIKRHGERLRVEGRRSTSTAVELQNRSKQVSDETREQSATTEHRGKGNKGPGDDSGDTVSAPDRRSSIESNPAEGAGRDPGQAAGTNSPPNPMQPLSLYPAAILGCAMVARGEVGFLISSLAQSSGVFGDADDAGGPDIFLVVTWAIALCTVLGPLCTGMLVRRVKALEGERESRVGEGLAAHAEHPLGDWAPQ</sequence>
<reference evidence="13 14" key="1">
    <citation type="submission" date="2017-08" db="EMBL/GenBank/DDBJ databases">
        <title>Harnessing the power of phylogenomics to disentangle the directionality and signatures of interkingdom host jumping in the parasitic fungal genus Tolypocladium.</title>
        <authorList>
            <person name="Quandt C.A."/>
            <person name="Patterson W."/>
            <person name="Spatafora J.W."/>
        </authorList>
    </citation>
    <scope>NUCLEOTIDE SEQUENCE [LARGE SCALE GENOMIC DNA]</scope>
    <source>
        <strain evidence="13 14">CBS 113982</strain>
    </source>
</reference>
<feature type="compositionally biased region" description="Polar residues" evidence="10">
    <location>
        <begin position="410"/>
        <end position="422"/>
    </location>
</feature>
<feature type="region of interest" description="Disordered" evidence="10">
    <location>
        <begin position="403"/>
        <end position="486"/>
    </location>
</feature>
<protein>
    <recommendedName>
        <fullName evidence="12">Cation/H+ exchanger transmembrane domain-containing protein</fullName>
    </recommendedName>
</protein>
<dbReference type="GO" id="GO:1902600">
    <property type="term" value="P:proton transmembrane transport"/>
    <property type="evidence" value="ECO:0007669"/>
    <property type="project" value="InterPro"/>
</dbReference>
<evidence type="ECO:0000256" key="9">
    <source>
        <dbReference type="ARBA" id="ARBA00023201"/>
    </source>
</evidence>
<name>A0A2K3QN59_9HYPO</name>
<feature type="transmembrane region" description="Helical" evidence="11">
    <location>
        <begin position="492"/>
        <end position="513"/>
    </location>
</feature>
<keyword evidence="4 11" id="KW-0812">Transmembrane</keyword>
<comment type="caution">
    <text evidence="13">The sequence shown here is derived from an EMBL/GenBank/DDBJ whole genome shotgun (WGS) entry which is preliminary data.</text>
</comment>
<evidence type="ECO:0000256" key="5">
    <source>
        <dbReference type="ARBA" id="ARBA00022989"/>
    </source>
</evidence>
<evidence type="ECO:0000313" key="14">
    <source>
        <dbReference type="Proteomes" id="UP000236621"/>
    </source>
</evidence>
<keyword evidence="9" id="KW-0739">Sodium transport</keyword>
<keyword evidence="6" id="KW-0915">Sodium</keyword>
<dbReference type="Proteomes" id="UP000236621">
    <property type="component" value="Unassembled WGS sequence"/>
</dbReference>
<keyword evidence="7" id="KW-0406">Ion transport</keyword>
<dbReference type="GO" id="GO:0006814">
    <property type="term" value="P:sodium ion transport"/>
    <property type="evidence" value="ECO:0007669"/>
    <property type="project" value="UniProtKB-KW"/>
</dbReference>
<evidence type="ECO:0000259" key="12">
    <source>
        <dbReference type="Pfam" id="PF00999"/>
    </source>
</evidence>
<dbReference type="GO" id="GO:0016020">
    <property type="term" value="C:membrane"/>
    <property type="evidence" value="ECO:0007669"/>
    <property type="project" value="UniProtKB-SubCell"/>
</dbReference>
<feature type="transmembrane region" description="Helical" evidence="11">
    <location>
        <begin position="72"/>
        <end position="90"/>
    </location>
</feature>
<evidence type="ECO:0000256" key="8">
    <source>
        <dbReference type="ARBA" id="ARBA00023136"/>
    </source>
</evidence>
<feature type="transmembrane region" description="Helical" evidence="11">
    <location>
        <begin position="164"/>
        <end position="187"/>
    </location>
</feature>
<feature type="compositionally biased region" description="Basic and acidic residues" evidence="10">
    <location>
        <begin position="423"/>
        <end position="439"/>
    </location>
</feature>
<evidence type="ECO:0000256" key="11">
    <source>
        <dbReference type="SAM" id="Phobius"/>
    </source>
</evidence>
<dbReference type="InterPro" id="IPR006153">
    <property type="entry name" value="Cation/H_exchanger_TM"/>
</dbReference>
<organism evidence="13 14">
    <name type="scientific">Tolypocladium capitatum</name>
    <dbReference type="NCBI Taxonomy" id="45235"/>
    <lineage>
        <taxon>Eukaryota</taxon>
        <taxon>Fungi</taxon>
        <taxon>Dikarya</taxon>
        <taxon>Ascomycota</taxon>
        <taxon>Pezizomycotina</taxon>
        <taxon>Sordariomycetes</taxon>
        <taxon>Hypocreomycetidae</taxon>
        <taxon>Hypocreales</taxon>
        <taxon>Ophiocordycipitaceae</taxon>
        <taxon>Tolypocladium</taxon>
    </lineage>
</organism>
<keyword evidence="2" id="KW-0813">Transport</keyword>
<keyword evidence="5 11" id="KW-1133">Transmembrane helix</keyword>
<evidence type="ECO:0000256" key="3">
    <source>
        <dbReference type="ARBA" id="ARBA00022449"/>
    </source>
</evidence>
<dbReference type="Pfam" id="PF00999">
    <property type="entry name" value="Na_H_Exchanger"/>
    <property type="match status" value="1"/>
</dbReference>
<feature type="transmembrane region" description="Helical" evidence="11">
    <location>
        <begin position="372"/>
        <end position="396"/>
    </location>
</feature>
<gene>
    <name evidence="13" type="ORF">TCAP_01113</name>
</gene>
<evidence type="ECO:0000256" key="4">
    <source>
        <dbReference type="ARBA" id="ARBA00022692"/>
    </source>
</evidence>
<feature type="region of interest" description="Disordered" evidence="10">
    <location>
        <begin position="296"/>
        <end position="320"/>
    </location>
</feature>
<feature type="transmembrane region" description="Helical" evidence="11">
    <location>
        <begin position="102"/>
        <end position="122"/>
    </location>
</feature>
<evidence type="ECO:0000256" key="10">
    <source>
        <dbReference type="SAM" id="MobiDB-lite"/>
    </source>
</evidence>
<dbReference type="InterPro" id="IPR038770">
    <property type="entry name" value="Na+/solute_symporter_sf"/>
</dbReference>
<dbReference type="OrthoDB" id="1288932at2759"/>
<evidence type="ECO:0000256" key="7">
    <source>
        <dbReference type="ARBA" id="ARBA00023065"/>
    </source>
</evidence>
<feature type="transmembrane region" description="Helical" evidence="11">
    <location>
        <begin position="134"/>
        <end position="152"/>
    </location>
</feature>
<evidence type="ECO:0000313" key="13">
    <source>
        <dbReference type="EMBL" id="PNY28964.1"/>
    </source>
</evidence>